<evidence type="ECO:0000313" key="4">
    <source>
        <dbReference type="Proteomes" id="UP001596432"/>
    </source>
</evidence>
<dbReference type="InterPro" id="IPR000683">
    <property type="entry name" value="Gfo/Idh/MocA-like_OxRdtase_N"/>
</dbReference>
<gene>
    <name evidence="3" type="ORF">ACFQMA_15605</name>
</gene>
<dbReference type="PANTHER" id="PTHR43249">
    <property type="entry name" value="UDP-N-ACETYL-2-AMINO-2-DEOXY-D-GLUCURONATE OXIDASE"/>
    <property type="match status" value="1"/>
</dbReference>
<dbReference type="Gene3D" id="3.40.50.720">
    <property type="entry name" value="NAD(P)-binding Rossmann-like Domain"/>
    <property type="match status" value="1"/>
</dbReference>
<dbReference type="SUPFAM" id="SSF55347">
    <property type="entry name" value="Glyceraldehyde-3-phosphate dehydrogenase-like, C-terminal domain"/>
    <property type="match status" value="1"/>
</dbReference>
<keyword evidence="4" id="KW-1185">Reference proteome</keyword>
<name>A0ABD5Y6E0_9EURY</name>
<dbReference type="Gene3D" id="3.30.360.10">
    <property type="entry name" value="Dihydrodipicolinate Reductase, domain 2"/>
    <property type="match status" value="1"/>
</dbReference>
<evidence type="ECO:0000259" key="2">
    <source>
        <dbReference type="Pfam" id="PF22725"/>
    </source>
</evidence>
<comment type="caution">
    <text evidence="3">The sequence shown here is derived from an EMBL/GenBank/DDBJ whole genome shotgun (WGS) entry which is preliminary data.</text>
</comment>
<evidence type="ECO:0000259" key="1">
    <source>
        <dbReference type="Pfam" id="PF01408"/>
    </source>
</evidence>
<dbReference type="Pfam" id="PF01408">
    <property type="entry name" value="GFO_IDH_MocA"/>
    <property type="match status" value="1"/>
</dbReference>
<dbReference type="AlphaFoldDB" id="A0ABD5Y6E0"/>
<reference evidence="3 4" key="1">
    <citation type="journal article" date="2019" name="Int. J. Syst. Evol. Microbiol.">
        <title>The Global Catalogue of Microorganisms (GCM) 10K type strain sequencing project: providing services to taxonomists for standard genome sequencing and annotation.</title>
        <authorList>
            <consortium name="The Broad Institute Genomics Platform"/>
            <consortium name="The Broad Institute Genome Sequencing Center for Infectious Disease"/>
            <person name="Wu L."/>
            <person name="Ma J."/>
        </authorList>
    </citation>
    <scope>NUCLEOTIDE SEQUENCE [LARGE SCALE GENOMIC DNA]</scope>
    <source>
        <strain evidence="3 4">XZYJT29</strain>
    </source>
</reference>
<dbReference type="SUPFAM" id="SSF51735">
    <property type="entry name" value="NAD(P)-binding Rossmann-fold domains"/>
    <property type="match status" value="1"/>
</dbReference>
<protein>
    <submittedName>
        <fullName evidence="3">Gfo/Idh/MocA family protein</fullName>
    </submittedName>
</protein>
<dbReference type="Pfam" id="PF22725">
    <property type="entry name" value="GFO_IDH_MocA_C3"/>
    <property type="match status" value="1"/>
</dbReference>
<feature type="domain" description="Gfo/Idh/MocA-like oxidoreductase N-terminal" evidence="1">
    <location>
        <begin position="6"/>
        <end position="120"/>
    </location>
</feature>
<dbReference type="InterPro" id="IPR055170">
    <property type="entry name" value="GFO_IDH_MocA-like_dom"/>
</dbReference>
<dbReference type="InterPro" id="IPR052515">
    <property type="entry name" value="Gfo/Idh/MocA_Oxidoreductase"/>
</dbReference>
<dbReference type="GeneID" id="78821560"/>
<dbReference type="InterPro" id="IPR036291">
    <property type="entry name" value="NAD(P)-bd_dom_sf"/>
</dbReference>
<feature type="domain" description="GFO/IDH/MocA-like oxidoreductase" evidence="2">
    <location>
        <begin position="130"/>
        <end position="268"/>
    </location>
</feature>
<sequence>MDETVTVGIVGLGTHGANHARLLREMGHEVFGVDADPSAREQFEQTFDRPAYESPDDLFGRDVDAVVISTPNRFHEPSALGALEAGLDVLLEKPLAHDLESAERIAEAAERTGNVCMVGFHHRYRDVCRVARSYVESGYLGEITHIDAKYVRRRGVPGRGTWYTSEDIAGGGALLDTGAHCLDMLLYLSGWPELESVSAAVDSYFGHRDDYAYLEMWGEDDQAKMYDVEDTVTAFCEFANGLTATVEVAWAANDEGSHSYRIKGTDAGAKLDITNSLDAVEPVPDQRNDLTLYEVRQGGRDHFVDSTVHVRPNDPYTDELETFVDAVVTGERPSVTNVHEALDVQRVIDRIYDAQSE</sequence>
<organism evidence="3 4">
    <name type="scientific">Halosimplex aquaticum</name>
    <dbReference type="NCBI Taxonomy" id="3026162"/>
    <lineage>
        <taxon>Archaea</taxon>
        <taxon>Methanobacteriati</taxon>
        <taxon>Methanobacteriota</taxon>
        <taxon>Stenosarchaea group</taxon>
        <taxon>Halobacteria</taxon>
        <taxon>Halobacteriales</taxon>
        <taxon>Haloarculaceae</taxon>
        <taxon>Halosimplex</taxon>
    </lineage>
</organism>
<dbReference type="PANTHER" id="PTHR43249:SF1">
    <property type="entry name" value="D-GLUCOSIDE 3-DEHYDROGENASE"/>
    <property type="match status" value="1"/>
</dbReference>
<accession>A0ABD5Y6E0</accession>
<evidence type="ECO:0000313" key="3">
    <source>
        <dbReference type="EMBL" id="MFC7141251.1"/>
    </source>
</evidence>
<dbReference type="Proteomes" id="UP001596432">
    <property type="component" value="Unassembled WGS sequence"/>
</dbReference>
<proteinExistence type="predicted"/>
<dbReference type="EMBL" id="JBHTAS010000001">
    <property type="protein sequence ID" value="MFC7141251.1"/>
    <property type="molecule type" value="Genomic_DNA"/>
</dbReference>
<dbReference type="RefSeq" id="WP_274322337.1">
    <property type="nucleotide sequence ID" value="NZ_CP118158.1"/>
</dbReference>